<reference evidence="1" key="1">
    <citation type="journal article" date="2023" name="bioRxiv">
        <title>Scaffold-level genome assemblies of two parasitoid biocontrol wasps reveal the parthenogenesis mechanism and an associated novel virus.</title>
        <authorList>
            <person name="Inwood S."/>
            <person name="Skelly J."/>
            <person name="Guhlin J."/>
            <person name="Harrop T."/>
            <person name="Goldson S."/>
            <person name="Dearden P."/>
        </authorList>
    </citation>
    <scope>NUCLEOTIDE SEQUENCE</scope>
    <source>
        <strain evidence="1">Irish</strain>
        <tissue evidence="1">Whole body</tissue>
    </source>
</reference>
<evidence type="ECO:0000313" key="2">
    <source>
        <dbReference type="Proteomes" id="UP001168990"/>
    </source>
</evidence>
<keyword evidence="2" id="KW-1185">Reference proteome</keyword>
<reference evidence="1" key="2">
    <citation type="submission" date="2023-03" db="EMBL/GenBank/DDBJ databases">
        <authorList>
            <person name="Inwood S.N."/>
            <person name="Skelly J.G."/>
            <person name="Guhlin J."/>
            <person name="Harrop T.W.R."/>
            <person name="Goldson S.G."/>
            <person name="Dearden P.K."/>
        </authorList>
    </citation>
    <scope>NUCLEOTIDE SEQUENCE</scope>
    <source>
        <strain evidence="1">Irish</strain>
        <tissue evidence="1">Whole body</tissue>
    </source>
</reference>
<proteinExistence type="predicted"/>
<evidence type="ECO:0000313" key="1">
    <source>
        <dbReference type="EMBL" id="KAK0172443.1"/>
    </source>
</evidence>
<gene>
    <name evidence="1" type="ORF">PV328_005759</name>
</gene>
<dbReference type="EMBL" id="JAQQBS010000002">
    <property type="protein sequence ID" value="KAK0172443.1"/>
    <property type="molecule type" value="Genomic_DNA"/>
</dbReference>
<dbReference type="Proteomes" id="UP001168990">
    <property type="component" value="Unassembled WGS sequence"/>
</dbReference>
<dbReference type="Gene3D" id="3.80.10.10">
    <property type="entry name" value="Ribonuclease Inhibitor"/>
    <property type="match status" value="1"/>
</dbReference>
<dbReference type="AlphaFoldDB" id="A0AA39FMU2"/>
<name>A0AA39FMU2_9HYME</name>
<organism evidence="1 2">
    <name type="scientific">Microctonus aethiopoides</name>
    <dbReference type="NCBI Taxonomy" id="144406"/>
    <lineage>
        <taxon>Eukaryota</taxon>
        <taxon>Metazoa</taxon>
        <taxon>Ecdysozoa</taxon>
        <taxon>Arthropoda</taxon>
        <taxon>Hexapoda</taxon>
        <taxon>Insecta</taxon>
        <taxon>Pterygota</taxon>
        <taxon>Neoptera</taxon>
        <taxon>Endopterygota</taxon>
        <taxon>Hymenoptera</taxon>
        <taxon>Apocrita</taxon>
        <taxon>Ichneumonoidea</taxon>
        <taxon>Braconidae</taxon>
        <taxon>Euphorinae</taxon>
        <taxon>Microctonus</taxon>
    </lineage>
</organism>
<accession>A0AA39FMU2</accession>
<comment type="caution">
    <text evidence="1">The sequence shown here is derived from an EMBL/GenBank/DDBJ whole genome shotgun (WGS) entry which is preliminary data.</text>
</comment>
<dbReference type="InterPro" id="IPR032675">
    <property type="entry name" value="LRR_dom_sf"/>
</dbReference>
<dbReference type="SUPFAM" id="SSF52058">
    <property type="entry name" value="L domain-like"/>
    <property type="match status" value="1"/>
</dbReference>
<sequence>MTFSYFSQVLKKTPRLKSLELQCVSIEKLSSIGGKKNLKALFIGMPTLKNIEFNNEIRENVKNLEILVLDDIKLVKLEDIIELITNYGTREGISPKIYKLLNKNTNLNNLELSCCGSRSCERCLKYLPTINLEHLSIFVGLPSLSIDKKMVKHAEKALSKMPKLKSLNFHNVS</sequence>
<protein>
    <submittedName>
        <fullName evidence="1">Uncharacterized protein</fullName>
    </submittedName>
</protein>